<proteinExistence type="inferred from homology"/>
<dbReference type="HAMAP" id="MF_00376">
    <property type="entry name" value="Dephospho_CoA_kinase"/>
    <property type="match status" value="1"/>
</dbReference>
<feature type="binding site" evidence="5">
    <location>
        <begin position="19"/>
        <end position="24"/>
    </location>
    <ligand>
        <name>ATP</name>
        <dbReference type="ChEBI" id="CHEBI:30616"/>
    </ligand>
</feature>
<accession>A0A4R6GH70</accession>
<dbReference type="InterPro" id="IPR001977">
    <property type="entry name" value="Depp_CoAkinase"/>
</dbReference>
<dbReference type="InterPro" id="IPR027417">
    <property type="entry name" value="P-loop_NTPase"/>
</dbReference>
<dbReference type="GO" id="GO:0004140">
    <property type="term" value="F:dephospho-CoA kinase activity"/>
    <property type="evidence" value="ECO:0007669"/>
    <property type="project" value="UniProtKB-UniRule"/>
</dbReference>
<evidence type="ECO:0000256" key="4">
    <source>
        <dbReference type="ARBA" id="ARBA00022993"/>
    </source>
</evidence>
<dbReference type="SUPFAM" id="SSF52540">
    <property type="entry name" value="P-loop containing nucleoside triphosphate hydrolases"/>
    <property type="match status" value="1"/>
</dbReference>
<comment type="pathway">
    <text evidence="5">Cofactor biosynthesis; coenzyme A biosynthesis; CoA from (R)-pantothenate: step 5/5.</text>
</comment>
<evidence type="ECO:0000256" key="3">
    <source>
        <dbReference type="ARBA" id="ARBA00022840"/>
    </source>
</evidence>
<evidence type="ECO:0000313" key="8">
    <source>
        <dbReference type="Proteomes" id="UP000294737"/>
    </source>
</evidence>
<keyword evidence="5" id="KW-0808">Transferase</keyword>
<dbReference type="NCBIfam" id="TIGR00152">
    <property type="entry name" value="dephospho-CoA kinase"/>
    <property type="match status" value="1"/>
</dbReference>
<reference evidence="7 8" key="1">
    <citation type="submission" date="2019-03" db="EMBL/GenBank/DDBJ databases">
        <title>Genomic Encyclopedia of Type Strains, Phase IV (KMG-IV): sequencing the most valuable type-strain genomes for metagenomic binning, comparative biology and taxonomic classification.</title>
        <authorList>
            <person name="Goeker M."/>
        </authorList>
    </citation>
    <scope>NUCLEOTIDE SEQUENCE [LARGE SCALE GENOMIC DNA]</scope>
    <source>
        <strain evidence="7 8">DSM 18555</strain>
    </source>
</reference>
<keyword evidence="5" id="KW-0963">Cytoplasm</keyword>
<name>A0A4R6GH70_9BURK</name>
<dbReference type="PROSITE" id="PS51219">
    <property type="entry name" value="DPCK"/>
    <property type="match status" value="1"/>
</dbReference>
<comment type="similarity">
    <text evidence="1 5">Belongs to the CoaE family.</text>
</comment>
<evidence type="ECO:0000256" key="5">
    <source>
        <dbReference type="HAMAP-Rule" id="MF_00376"/>
    </source>
</evidence>
<dbReference type="GO" id="GO:0015937">
    <property type="term" value="P:coenzyme A biosynthetic process"/>
    <property type="evidence" value="ECO:0007669"/>
    <property type="project" value="UniProtKB-UniRule"/>
</dbReference>
<comment type="catalytic activity">
    <reaction evidence="5">
        <text>3'-dephospho-CoA + ATP = ADP + CoA + H(+)</text>
        <dbReference type="Rhea" id="RHEA:18245"/>
        <dbReference type="ChEBI" id="CHEBI:15378"/>
        <dbReference type="ChEBI" id="CHEBI:30616"/>
        <dbReference type="ChEBI" id="CHEBI:57287"/>
        <dbReference type="ChEBI" id="CHEBI:57328"/>
        <dbReference type="ChEBI" id="CHEBI:456216"/>
        <dbReference type="EC" id="2.7.1.24"/>
    </reaction>
</comment>
<comment type="subcellular location">
    <subcellularLocation>
        <location evidence="5">Cytoplasm</location>
    </subcellularLocation>
</comment>
<keyword evidence="3 5" id="KW-0067">ATP-binding</keyword>
<keyword evidence="2 5" id="KW-0547">Nucleotide-binding</keyword>
<dbReference type="Pfam" id="PF01121">
    <property type="entry name" value="CoaE"/>
    <property type="match status" value="1"/>
</dbReference>
<dbReference type="AlphaFoldDB" id="A0A4R6GH70"/>
<dbReference type="CDD" id="cd02022">
    <property type="entry name" value="DPCK"/>
    <property type="match status" value="1"/>
</dbReference>
<keyword evidence="4 5" id="KW-0173">Coenzyme A biosynthesis</keyword>
<evidence type="ECO:0000313" key="7">
    <source>
        <dbReference type="EMBL" id="TDN94253.1"/>
    </source>
</evidence>
<comment type="caution">
    <text evidence="7">The sequence shown here is derived from an EMBL/GenBank/DDBJ whole genome shotgun (WGS) entry which is preliminary data.</text>
</comment>
<dbReference type="EC" id="2.7.1.24" evidence="5 6"/>
<dbReference type="PANTHER" id="PTHR10695">
    <property type="entry name" value="DEPHOSPHO-COA KINASE-RELATED"/>
    <property type="match status" value="1"/>
</dbReference>
<dbReference type="Gene3D" id="3.40.50.300">
    <property type="entry name" value="P-loop containing nucleotide triphosphate hydrolases"/>
    <property type="match status" value="1"/>
</dbReference>
<dbReference type="PANTHER" id="PTHR10695:SF46">
    <property type="entry name" value="BIFUNCTIONAL COENZYME A SYNTHASE-RELATED"/>
    <property type="match status" value="1"/>
</dbReference>
<evidence type="ECO:0000256" key="6">
    <source>
        <dbReference type="NCBIfam" id="TIGR00152"/>
    </source>
</evidence>
<dbReference type="EMBL" id="SNWF01000004">
    <property type="protein sequence ID" value="TDN94253.1"/>
    <property type="molecule type" value="Genomic_DNA"/>
</dbReference>
<evidence type="ECO:0000256" key="2">
    <source>
        <dbReference type="ARBA" id="ARBA00022741"/>
    </source>
</evidence>
<dbReference type="RefSeq" id="WP_112990887.1">
    <property type="nucleotide sequence ID" value="NZ_PTLZ01000001.1"/>
</dbReference>
<protein>
    <recommendedName>
        <fullName evidence="5 6">Dephospho-CoA kinase</fullName>
        <ecNumber evidence="5 6">2.7.1.24</ecNumber>
    </recommendedName>
    <alternativeName>
        <fullName evidence="5">Dephosphocoenzyme A kinase</fullName>
    </alternativeName>
</protein>
<dbReference type="OrthoDB" id="9812943at2"/>
<organism evidence="7 8">
    <name type="scientific">Herminiimonas fonticola</name>
    <dbReference type="NCBI Taxonomy" id="303380"/>
    <lineage>
        <taxon>Bacteria</taxon>
        <taxon>Pseudomonadati</taxon>
        <taxon>Pseudomonadota</taxon>
        <taxon>Betaproteobacteria</taxon>
        <taxon>Burkholderiales</taxon>
        <taxon>Oxalobacteraceae</taxon>
        <taxon>Herminiimonas</taxon>
    </lineage>
</organism>
<gene>
    <name evidence="5" type="primary">coaE</name>
    <name evidence="7" type="ORF">EV677_0796</name>
</gene>
<sequence length="208" mass="22387">MVAQASQHRFSIGLTGGIGSGKSTVADLFAAHGAAVIDTDLIAHQLTAAEGRAIEPIRLAFGASFIAPDGAMDRAKMRATVFANPAEKKRLEAILHPLIRTETEHAAAQAEGAYLLFVVPLLVESGLWKQRVSRVLTIDCSEETQIHRVMQRSNLTEQQVRTIMAAQVSRATRLAAADDIIVNDGDTAALIPQVQRLHDLYVSLARSG</sequence>
<dbReference type="GO" id="GO:0005737">
    <property type="term" value="C:cytoplasm"/>
    <property type="evidence" value="ECO:0007669"/>
    <property type="project" value="UniProtKB-SubCell"/>
</dbReference>
<dbReference type="Proteomes" id="UP000294737">
    <property type="component" value="Unassembled WGS sequence"/>
</dbReference>
<dbReference type="UniPathway" id="UPA00241">
    <property type="reaction ID" value="UER00356"/>
</dbReference>
<dbReference type="GO" id="GO:0005524">
    <property type="term" value="F:ATP binding"/>
    <property type="evidence" value="ECO:0007669"/>
    <property type="project" value="UniProtKB-UniRule"/>
</dbReference>
<keyword evidence="5 7" id="KW-0418">Kinase</keyword>
<evidence type="ECO:0000256" key="1">
    <source>
        <dbReference type="ARBA" id="ARBA00009018"/>
    </source>
</evidence>
<keyword evidence="8" id="KW-1185">Reference proteome</keyword>
<comment type="function">
    <text evidence="5">Catalyzes the phosphorylation of the 3'-hydroxyl group of dephosphocoenzyme A to form coenzyme A.</text>
</comment>